<sequence>MSEPHSSHHHHEHGPQVHRITEARESHTVEQNSRVLKYTISMSVRMLCFLAAFFTHGWIQWVCFAGAIVLPYVAVVIANGGADLTKREPPAEFFAGDEPRSLTASPEPDSQASHEADPGRWTAETEPDHYPQDAPVTIDGSFVDEPEAGAATSAQDGPDPEGAGEPKTEDGK</sequence>
<gene>
    <name evidence="3" type="ORF">JOF47_001311</name>
</gene>
<protein>
    <recommendedName>
        <fullName evidence="5">DUF3099 domain-containing protein</fullName>
    </recommendedName>
</protein>
<reference evidence="3 4" key="1">
    <citation type="submission" date="2021-03" db="EMBL/GenBank/DDBJ databases">
        <title>Sequencing the genomes of 1000 actinobacteria strains.</title>
        <authorList>
            <person name="Klenk H.-P."/>
        </authorList>
    </citation>
    <scope>NUCLEOTIDE SEQUENCE [LARGE SCALE GENOMIC DNA]</scope>
    <source>
        <strain evidence="3 4">DSM 15797</strain>
    </source>
</reference>
<organism evidence="3 4">
    <name type="scientific">Paeniglutamicibacter kerguelensis</name>
    <dbReference type="NCBI Taxonomy" id="254788"/>
    <lineage>
        <taxon>Bacteria</taxon>
        <taxon>Bacillati</taxon>
        <taxon>Actinomycetota</taxon>
        <taxon>Actinomycetes</taxon>
        <taxon>Micrococcales</taxon>
        <taxon>Micrococcaceae</taxon>
        <taxon>Paeniglutamicibacter</taxon>
    </lineage>
</organism>
<keyword evidence="2" id="KW-1133">Transmembrane helix</keyword>
<accession>A0ABS4XBF2</accession>
<evidence type="ECO:0000256" key="1">
    <source>
        <dbReference type="SAM" id="MobiDB-lite"/>
    </source>
</evidence>
<evidence type="ECO:0008006" key="5">
    <source>
        <dbReference type="Google" id="ProtNLM"/>
    </source>
</evidence>
<dbReference type="Pfam" id="PF11298">
    <property type="entry name" value="DUF3099"/>
    <property type="match status" value="1"/>
</dbReference>
<feature type="transmembrane region" description="Helical" evidence="2">
    <location>
        <begin position="59"/>
        <end position="78"/>
    </location>
</feature>
<keyword evidence="2" id="KW-0812">Transmembrane</keyword>
<proteinExistence type="predicted"/>
<name>A0ABS4XBF2_9MICC</name>
<dbReference type="RefSeq" id="WP_209996736.1">
    <property type="nucleotide sequence ID" value="NZ_BAAAJY010000003.1"/>
</dbReference>
<dbReference type="EMBL" id="JAGIOF010000001">
    <property type="protein sequence ID" value="MBP2385800.1"/>
    <property type="molecule type" value="Genomic_DNA"/>
</dbReference>
<dbReference type="InterPro" id="IPR021449">
    <property type="entry name" value="DUF3099"/>
</dbReference>
<evidence type="ECO:0000313" key="3">
    <source>
        <dbReference type="EMBL" id="MBP2385800.1"/>
    </source>
</evidence>
<feature type="compositionally biased region" description="Polar residues" evidence="1">
    <location>
        <begin position="102"/>
        <end position="111"/>
    </location>
</feature>
<evidence type="ECO:0000256" key="2">
    <source>
        <dbReference type="SAM" id="Phobius"/>
    </source>
</evidence>
<keyword evidence="4" id="KW-1185">Reference proteome</keyword>
<comment type="caution">
    <text evidence="3">The sequence shown here is derived from an EMBL/GenBank/DDBJ whole genome shotgun (WGS) entry which is preliminary data.</text>
</comment>
<keyword evidence="2" id="KW-0472">Membrane</keyword>
<dbReference type="Proteomes" id="UP001296993">
    <property type="component" value="Unassembled WGS sequence"/>
</dbReference>
<evidence type="ECO:0000313" key="4">
    <source>
        <dbReference type="Proteomes" id="UP001296993"/>
    </source>
</evidence>
<feature type="region of interest" description="Disordered" evidence="1">
    <location>
        <begin position="85"/>
        <end position="172"/>
    </location>
</feature>